<protein>
    <submittedName>
        <fullName evidence="2">DUF397 domain-containing protein</fullName>
    </submittedName>
</protein>
<name>A0ABY7ZY39_9ACTN</name>
<dbReference type="EMBL" id="CP118615">
    <property type="protein sequence ID" value="WDZ87981.1"/>
    <property type="molecule type" value="Genomic_DNA"/>
</dbReference>
<gene>
    <name evidence="2" type="ORF">PVK37_07935</name>
</gene>
<sequence length="45" mass="4952">MGRRVEVAKLPRLVAVRDSKDPDGPVRTVDPAAWSAFVRKFRSGG</sequence>
<evidence type="ECO:0000259" key="1">
    <source>
        <dbReference type="Pfam" id="PF04149"/>
    </source>
</evidence>
<dbReference type="InterPro" id="IPR007278">
    <property type="entry name" value="DUF397"/>
</dbReference>
<proteinExistence type="predicted"/>
<reference evidence="2 3" key="1">
    <citation type="submission" date="2023-02" db="EMBL/GenBank/DDBJ databases">
        <authorList>
            <person name="Mo P."/>
        </authorList>
    </citation>
    <scope>NUCLEOTIDE SEQUENCE [LARGE SCALE GENOMIC DNA]</scope>
    <source>
        <strain evidence="2 3">HUAS 3</strain>
    </source>
</reference>
<feature type="domain" description="DUF397" evidence="1">
    <location>
        <begin position="4"/>
        <end position="40"/>
    </location>
</feature>
<dbReference type="Pfam" id="PF04149">
    <property type="entry name" value="DUF397"/>
    <property type="match status" value="1"/>
</dbReference>
<evidence type="ECO:0000313" key="3">
    <source>
        <dbReference type="Proteomes" id="UP001219605"/>
    </source>
</evidence>
<accession>A0ABY7ZY39</accession>
<dbReference type="Proteomes" id="UP001219605">
    <property type="component" value="Chromosome"/>
</dbReference>
<evidence type="ECO:0000313" key="2">
    <source>
        <dbReference type="EMBL" id="WDZ87981.1"/>
    </source>
</evidence>
<organism evidence="2 3">
    <name type="scientific">Micromonospora cathayae</name>
    <dbReference type="NCBI Taxonomy" id="3028804"/>
    <lineage>
        <taxon>Bacteria</taxon>
        <taxon>Bacillati</taxon>
        <taxon>Actinomycetota</taxon>
        <taxon>Actinomycetes</taxon>
        <taxon>Micromonosporales</taxon>
        <taxon>Micromonosporaceae</taxon>
        <taxon>Micromonospora</taxon>
    </lineage>
</organism>
<keyword evidence="3" id="KW-1185">Reference proteome</keyword>